<name>A0ABY7RVH5_9FLAO</name>
<dbReference type="SUPFAM" id="SSF51161">
    <property type="entry name" value="Trimeric LpxA-like enzymes"/>
    <property type="match status" value="1"/>
</dbReference>
<evidence type="ECO:0000313" key="4">
    <source>
        <dbReference type="Proteomes" id="UP001202717"/>
    </source>
</evidence>
<dbReference type="CDD" id="cd04647">
    <property type="entry name" value="LbH_MAT_like"/>
    <property type="match status" value="1"/>
</dbReference>
<comment type="similarity">
    <text evidence="1">Belongs to the transferase hexapeptide repeat family.</text>
</comment>
<dbReference type="EMBL" id="CP116221">
    <property type="protein sequence ID" value="WCO01133.1"/>
    <property type="molecule type" value="Genomic_DNA"/>
</dbReference>
<dbReference type="Gene3D" id="2.160.10.10">
    <property type="entry name" value="Hexapeptide repeat proteins"/>
    <property type="match status" value="1"/>
</dbReference>
<keyword evidence="4" id="KW-1185">Reference proteome</keyword>
<keyword evidence="3" id="KW-0012">Acyltransferase</keyword>
<dbReference type="PANTHER" id="PTHR23416">
    <property type="entry name" value="SIALIC ACID SYNTHASE-RELATED"/>
    <property type="match status" value="1"/>
</dbReference>
<proteinExistence type="inferred from homology"/>
<keyword evidence="2" id="KW-0808">Transferase</keyword>
<reference evidence="3 4" key="1">
    <citation type="submission" date="2023-01" db="EMBL/GenBank/DDBJ databases">
        <title>Psychroserpens ponticola sp. nov., isolated from seawater.</title>
        <authorList>
            <person name="Kristyanto S."/>
            <person name="Jung J."/>
            <person name="Kim J.M."/>
            <person name="Jeon C.O."/>
        </authorList>
    </citation>
    <scope>NUCLEOTIDE SEQUENCE [LARGE SCALE GENOMIC DNA]</scope>
    <source>
        <strain evidence="3 4">MSW6</strain>
    </source>
</reference>
<evidence type="ECO:0000256" key="2">
    <source>
        <dbReference type="ARBA" id="ARBA00022679"/>
    </source>
</evidence>
<sequence length="176" mass="19513">MKRTFFTLVYYFFARFLPHRTDFYSFGSHKFRSYVASKMFKKCGKLNNIGRGAMIGTGATIEIGSHSGIGRNCYVNNVVMGDYVMMGQDVLIYGANHNFDRLDKPMSKQGSGEMRTLIVEDDVWIGARVIITASVKKIGKGSIIAAGSVLTKDVPEYAIVAGNPAKLIKYRNTSES</sequence>
<dbReference type="Pfam" id="PF14602">
    <property type="entry name" value="Hexapep_2"/>
    <property type="match status" value="1"/>
</dbReference>
<dbReference type="InterPro" id="IPR001451">
    <property type="entry name" value="Hexapep"/>
</dbReference>
<gene>
    <name evidence="3" type="ORF">MUN68_013800</name>
</gene>
<dbReference type="InterPro" id="IPR051159">
    <property type="entry name" value="Hexapeptide_acetyltransf"/>
</dbReference>
<dbReference type="GO" id="GO:0016746">
    <property type="term" value="F:acyltransferase activity"/>
    <property type="evidence" value="ECO:0007669"/>
    <property type="project" value="UniProtKB-KW"/>
</dbReference>
<evidence type="ECO:0000256" key="1">
    <source>
        <dbReference type="ARBA" id="ARBA00007274"/>
    </source>
</evidence>
<dbReference type="Proteomes" id="UP001202717">
    <property type="component" value="Chromosome"/>
</dbReference>
<evidence type="ECO:0000313" key="3">
    <source>
        <dbReference type="EMBL" id="WCO01133.1"/>
    </source>
</evidence>
<dbReference type="PANTHER" id="PTHR23416:SF23">
    <property type="entry name" value="ACETYLTRANSFERASE C18B11.09C-RELATED"/>
    <property type="match status" value="1"/>
</dbReference>
<dbReference type="InterPro" id="IPR011004">
    <property type="entry name" value="Trimer_LpxA-like_sf"/>
</dbReference>
<organism evidence="3 4">
    <name type="scientific">Psychroserpens ponticola</name>
    <dbReference type="NCBI Taxonomy" id="2932268"/>
    <lineage>
        <taxon>Bacteria</taxon>
        <taxon>Pseudomonadati</taxon>
        <taxon>Bacteroidota</taxon>
        <taxon>Flavobacteriia</taxon>
        <taxon>Flavobacteriales</taxon>
        <taxon>Flavobacteriaceae</taxon>
        <taxon>Psychroserpens</taxon>
    </lineage>
</organism>
<accession>A0ABY7RVH5</accession>
<dbReference type="RefSeq" id="WP_249996881.1">
    <property type="nucleotide sequence ID" value="NZ_CP116221.1"/>
</dbReference>
<protein>
    <submittedName>
        <fullName evidence="3">Acyltransferase</fullName>
    </submittedName>
</protein>